<dbReference type="Pfam" id="PF05257">
    <property type="entry name" value="CHAP"/>
    <property type="match status" value="1"/>
</dbReference>
<keyword evidence="1" id="KW-0472">Membrane</keyword>
<keyword evidence="1" id="KW-0812">Transmembrane</keyword>
<gene>
    <name evidence="4" type="ORF">VNN45_06105</name>
</gene>
<keyword evidence="1" id="KW-1133">Transmembrane helix</keyword>
<evidence type="ECO:0000259" key="2">
    <source>
        <dbReference type="Pfam" id="PF05257"/>
    </source>
</evidence>
<protein>
    <submittedName>
        <fullName evidence="4">Phage tail tip lysozyme</fullName>
    </submittedName>
</protein>
<name>A0ABZ2SE51_9LACT</name>
<proteinExistence type="predicted"/>
<dbReference type="GeneID" id="75144325"/>
<keyword evidence="5" id="KW-1185">Reference proteome</keyword>
<feature type="domain" description="Phage tail lysozyme" evidence="3">
    <location>
        <begin position="62"/>
        <end position="204"/>
    </location>
</feature>
<dbReference type="EMBL" id="CP141698">
    <property type="protein sequence ID" value="WYC66455.1"/>
    <property type="molecule type" value="Genomic_DNA"/>
</dbReference>
<dbReference type="SUPFAM" id="SSF54001">
    <property type="entry name" value="Cysteine proteinases"/>
    <property type="match status" value="1"/>
</dbReference>
<dbReference type="InterPro" id="IPR007921">
    <property type="entry name" value="CHAP_dom"/>
</dbReference>
<dbReference type="Gene3D" id="3.90.1720.60">
    <property type="match status" value="1"/>
</dbReference>
<evidence type="ECO:0000256" key="1">
    <source>
        <dbReference type="SAM" id="Phobius"/>
    </source>
</evidence>
<dbReference type="InterPro" id="IPR038765">
    <property type="entry name" value="Papain-like_cys_pep_sf"/>
</dbReference>
<organism evidence="4 5">
    <name type="scientific">Lactococcus petauri</name>
    <dbReference type="NCBI Taxonomy" id="1940789"/>
    <lineage>
        <taxon>Bacteria</taxon>
        <taxon>Bacillati</taxon>
        <taxon>Bacillota</taxon>
        <taxon>Bacilli</taxon>
        <taxon>Lactobacillales</taxon>
        <taxon>Streptococcaceae</taxon>
        <taxon>Lactococcus</taxon>
    </lineage>
</organism>
<sequence>MIKKKIKFKIFLWLSPLIAVVGVFISFFMILALLVGAKVEDGGDIDISGNGTPPVTGQALQVATQTYEHLMKEHKFTSAGASGALAVGQRESMFDPQAINPAGGVAGLFQWSGWGSFINGDRIHSEGSIQGMDLSTLTLENEFKLMDKELNGSYSKVKALLSKTKDPVQGAKDWSQYYEGVSLSDGQTNLEMISQLANQWYAYFNGSGSSGGDIKLLNDILGKKVGTGQCYALSDYYVNSISGFHLQGLCAFNIGSDNFSAFTSHGWKVIMKPKSSDLVAGAVVNWGFGAVAGSASENPYGHTGVIGSVKGNNFTTYEQNVGGVQIVQKMNRMWDSSITSIAIPPQGDKK</sequence>
<evidence type="ECO:0000313" key="4">
    <source>
        <dbReference type="EMBL" id="WYC66455.1"/>
    </source>
</evidence>
<dbReference type="Pfam" id="PF18013">
    <property type="entry name" value="Phage_lysozyme2"/>
    <property type="match status" value="1"/>
</dbReference>
<feature type="domain" description="Peptidase C51" evidence="2">
    <location>
        <begin position="225"/>
        <end position="320"/>
    </location>
</feature>
<dbReference type="Proteomes" id="UP001456368">
    <property type="component" value="Chromosome"/>
</dbReference>
<evidence type="ECO:0000259" key="3">
    <source>
        <dbReference type="Pfam" id="PF18013"/>
    </source>
</evidence>
<reference evidence="4 5" key="1">
    <citation type="submission" date="2023-12" db="EMBL/GenBank/DDBJ databases">
        <title>Redefining Piscine Lactococcosis.</title>
        <authorList>
            <person name="Heckman T.I."/>
            <person name="Yazdi Z."/>
            <person name="Older C.E."/>
            <person name="Griffin M.J."/>
            <person name="Waldbieser G.C."/>
            <person name="Chow A.M."/>
            <person name="Medina Silva I."/>
            <person name="Anenson K.M."/>
            <person name="Garcia J.C."/>
            <person name="LaFrentz B.R."/>
            <person name="Slavic D."/>
            <person name="Toohey-Kurth K.L."/>
            <person name="Yant P."/>
            <person name="Fritz H.M."/>
            <person name="Henderson E."/>
            <person name="McDowall R."/>
            <person name="Cai H."/>
            <person name="Adikson M."/>
            <person name="Soto E."/>
        </authorList>
    </citation>
    <scope>NUCLEOTIDE SEQUENCE [LARGE SCALE GENOMIC DNA]</scope>
    <source>
        <strain evidence="4 5">R21-91A</strain>
    </source>
</reference>
<dbReference type="InterPro" id="IPR041219">
    <property type="entry name" value="Phage_lysozyme2"/>
</dbReference>
<feature type="transmembrane region" description="Helical" evidence="1">
    <location>
        <begin position="12"/>
        <end position="35"/>
    </location>
</feature>
<dbReference type="RefSeq" id="WP_064305328.1">
    <property type="nucleotide sequence ID" value="NZ_CP094882.1"/>
</dbReference>
<evidence type="ECO:0000313" key="5">
    <source>
        <dbReference type="Proteomes" id="UP001456368"/>
    </source>
</evidence>
<accession>A0ABZ2SE51</accession>